<dbReference type="OrthoDB" id="9180at2157"/>
<dbReference type="GO" id="GO:0046872">
    <property type="term" value="F:metal ion binding"/>
    <property type="evidence" value="ECO:0007669"/>
    <property type="project" value="UniProtKB-KW"/>
</dbReference>
<dbReference type="GO" id="GO:0050313">
    <property type="term" value="F:sulfur dioxygenase activity"/>
    <property type="evidence" value="ECO:0007669"/>
    <property type="project" value="InterPro"/>
</dbReference>
<dbReference type="InterPro" id="IPR051682">
    <property type="entry name" value="Mito_Persulfide_Diox"/>
</dbReference>
<dbReference type="SMART" id="SM00450">
    <property type="entry name" value="RHOD"/>
    <property type="match status" value="1"/>
</dbReference>
<dbReference type="RefSeq" id="WP_089877539.1">
    <property type="nucleotide sequence ID" value="NZ_FOYS01000002.1"/>
</dbReference>
<dbReference type="InterPro" id="IPR001279">
    <property type="entry name" value="Metallo-B-lactamas"/>
</dbReference>
<reference evidence="4" key="1">
    <citation type="submission" date="2016-10" db="EMBL/GenBank/DDBJ databases">
        <authorList>
            <person name="Varghese N."/>
            <person name="Submissions S."/>
        </authorList>
    </citation>
    <scope>NUCLEOTIDE SEQUENCE [LARGE SCALE GENOMIC DNA]</scope>
    <source>
        <strain evidence="4">CGMCC 1.8711</strain>
    </source>
</reference>
<protein>
    <submittedName>
        <fullName evidence="3">Glyoxylase, beta-lactamase superfamily II</fullName>
    </submittedName>
</protein>
<dbReference type="GO" id="GO:0070813">
    <property type="term" value="P:hydrogen sulfide metabolic process"/>
    <property type="evidence" value="ECO:0007669"/>
    <property type="project" value="TreeGrafter"/>
</dbReference>
<dbReference type="CDD" id="cd07724">
    <property type="entry name" value="POD-like_MBL-fold"/>
    <property type="match status" value="1"/>
</dbReference>
<dbReference type="PANTHER" id="PTHR43084">
    <property type="entry name" value="PERSULFIDE DIOXYGENASE ETHE1"/>
    <property type="match status" value="1"/>
</dbReference>
<gene>
    <name evidence="3" type="ORF">SAMN04488124_1051</name>
</gene>
<organism evidence="3 4">
    <name type="scientific">Halogeometricum limi</name>
    <dbReference type="NCBI Taxonomy" id="555875"/>
    <lineage>
        <taxon>Archaea</taxon>
        <taxon>Methanobacteriati</taxon>
        <taxon>Methanobacteriota</taxon>
        <taxon>Stenosarchaea group</taxon>
        <taxon>Halobacteria</taxon>
        <taxon>Halobacteriales</taxon>
        <taxon>Haloferacaceae</taxon>
        <taxon>Halogeometricum</taxon>
    </lineage>
</organism>
<dbReference type="AlphaFoldDB" id="A0A1I6GHI0"/>
<dbReference type="Proteomes" id="UP000243250">
    <property type="component" value="Unassembled WGS sequence"/>
</dbReference>
<keyword evidence="1" id="KW-0479">Metal-binding</keyword>
<dbReference type="Pfam" id="PF00753">
    <property type="entry name" value="Lactamase_B"/>
    <property type="match status" value="1"/>
</dbReference>
<accession>A0A1I6GHI0</accession>
<proteinExistence type="predicted"/>
<dbReference type="SUPFAM" id="SSF52821">
    <property type="entry name" value="Rhodanese/Cell cycle control phosphatase"/>
    <property type="match status" value="1"/>
</dbReference>
<feature type="domain" description="Rhodanese" evidence="2">
    <location>
        <begin position="12"/>
        <end position="114"/>
    </location>
</feature>
<dbReference type="PANTHER" id="PTHR43084:SF1">
    <property type="entry name" value="PERSULFIDE DIOXYGENASE ETHE1, MITOCHONDRIAL"/>
    <property type="match status" value="1"/>
</dbReference>
<dbReference type="GO" id="GO:0006749">
    <property type="term" value="P:glutathione metabolic process"/>
    <property type="evidence" value="ECO:0007669"/>
    <property type="project" value="InterPro"/>
</dbReference>
<dbReference type="PROSITE" id="PS50206">
    <property type="entry name" value="RHODANESE_3"/>
    <property type="match status" value="1"/>
</dbReference>
<evidence type="ECO:0000313" key="3">
    <source>
        <dbReference type="EMBL" id="SFR41636.1"/>
    </source>
</evidence>
<evidence type="ECO:0000259" key="2">
    <source>
        <dbReference type="PROSITE" id="PS50206"/>
    </source>
</evidence>
<name>A0A1I6GHI0_9EURY</name>
<dbReference type="InterPro" id="IPR044528">
    <property type="entry name" value="POD-like_MBL-fold"/>
</dbReference>
<dbReference type="InterPro" id="IPR036873">
    <property type="entry name" value="Rhodanese-like_dom_sf"/>
</dbReference>
<dbReference type="InterPro" id="IPR001763">
    <property type="entry name" value="Rhodanese-like_dom"/>
</dbReference>
<evidence type="ECO:0000256" key="1">
    <source>
        <dbReference type="ARBA" id="ARBA00022723"/>
    </source>
</evidence>
<dbReference type="Pfam" id="PF00581">
    <property type="entry name" value="Rhodanese"/>
    <property type="match status" value="1"/>
</dbReference>
<dbReference type="EMBL" id="FOYS01000002">
    <property type="protein sequence ID" value="SFR41636.1"/>
    <property type="molecule type" value="Genomic_DNA"/>
</dbReference>
<keyword evidence="4" id="KW-1185">Reference proteome</keyword>
<dbReference type="Gene3D" id="3.40.250.10">
    <property type="entry name" value="Rhodanese-like domain"/>
    <property type="match status" value="1"/>
</dbReference>
<evidence type="ECO:0000313" key="4">
    <source>
        <dbReference type="Proteomes" id="UP000243250"/>
    </source>
</evidence>
<dbReference type="InterPro" id="IPR036866">
    <property type="entry name" value="RibonucZ/Hydroxyglut_hydro"/>
</dbReference>
<dbReference type="SMART" id="SM00849">
    <property type="entry name" value="Lactamase_B"/>
    <property type="match status" value="1"/>
</dbReference>
<dbReference type="Gene3D" id="3.60.15.10">
    <property type="entry name" value="Ribonuclease Z/Hydroxyacylglutathione hydrolase-like"/>
    <property type="match status" value="1"/>
</dbReference>
<sequence>MTPNSLHERLERGESTSILDVRNRDEFETWHIDAEAATTTLVPYSKFMAAEVRDAVADTAREAGLDPDDPVVVVCGRGEASDYVAELLRDAGFDAENLEEGMRGWARVYVSVVIPMAGEHVVHQYRRPSSGCLAYLVVSGDEALVVDPLRQFTDRYAADAREYGADLVYAVDTHVHADHVSGVRRLAAETGATPMFPSGARERGLQADVHATYVVDGDEIRVGDVALTAVHAPGHTSEMTAFRIDDLCLTGDSVFVESVARPDLERGDEGAAAAARRLYDTLHTVFGAFDDDVRVAPAHYGPSAERNADGTYTTTFGDLRAELSALSLSESAFVDHVTNDMPPRPANYEEIIETNLGRADVDDAEAFELELGPNNCAVSNAD</sequence>
<dbReference type="STRING" id="555875.SAMN04488124_1051"/>
<dbReference type="SUPFAM" id="SSF56281">
    <property type="entry name" value="Metallo-hydrolase/oxidoreductase"/>
    <property type="match status" value="1"/>
</dbReference>